<dbReference type="SUPFAM" id="SSF81296">
    <property type="entry name" value="E set domains"/>
    <property type="match status" value="2"/>
</dbReference>
<reference evidence="4" key="2">
    <citation type="submission" date="2015-08" db="UniProtKB">
        <authorList>
            <consortium name="WormBaseParasite"/>
        </authorList>
    </citation>
    <scope>IDENTIFICATION</scope>
</reference>
<reference evidence="3" key="1">
    <citation type="submission" date="2014-07" db="EMBL/GenBank/DDBJ databases">
        <authorList>
            <person name="Martin A.A"/>
            <person name="De Silva N."/>
        </authorList>
    </citation>
    <scope>NUCLEOTIDE SEQUENCE</scope>
</reference>
<dbReference type="AlphaFoldDB" id="A0A0K0FIL9"/>
<feature type="domain" description="Arrestin C-terminal-like" evidence="2">
    <location>
        <begin position="182"/>
        <end position="339"/>
    </location>
</feature>
<proteinExistence type="inferred from homology"/>
<dbReference type="SMART" id="SM01017">
    <property type="entry name" value="Arrestin_C"/>
    <property type="match status" value="1"/>
</dbReference>
<dbReference type="InterPro" id="IPR014752">
    <property type="entry name" value="Arrestin-like_C"/>
</dbReference>
<keyword evidence="3" id="KW-1185">Reference proteome</keyword>
<name>A0A0K0FIL9_STRVS</name>
<comment type="similarity">
    <text evidence="1">Belongs to the arrestin family.</text>
</comment>
<dbReference type="InterPro" id="IPR011022">
    <property type="entry name" value="Arrestin_C-like"/>
</dbReference>
<evidence type="ECO:0000259" key="2">
    <source>
        <dbReference type="SMART" id="SM01017"/>
    </source>
</evidence>
<dbReference type="InterPro" id="IPR050357">
    <property type="entry name" value="Arrestin_domain-protein"/>
</dbReference>
<dbReference type="PANTHER" id="PTHR11188:SF51">
    <property type="entry name" value="ARRESTIN DOMAIN-CONTAINING PROTEIN 15"/>
    <property type="match status" value="1"/>
</dbReference>
<dbReference type="Proteomes" id="UP000035680">
    <property type="component" value="Unassembled WGS sequence"/>
</dbReference>
<accession>A0A0K0FIL9</accession>
<dbReference type="Pfam" id="PF02752">
    <property type="entry name" value="Arrestin_C"/>
    <property type="match status" value="1"/>
</dbReference>
<dbReference type="Gene3D" id="2.60.40.640">
    <property type="match status" value="2"/>
</dbReference>
<sequence length="419" mass="48656">MANLKCISGERMGLENLIMSQISLNVVLSESRVFVKDSLIGHVLVELDESDIVVQELYAEFRGVTKTGWVNIHTDKIFENAKEHFCYKVLFNNSQIRLDKGFYQFPFTFRVPDDCPNSYESEFGSVRYSIRVVLKLDYETAIVEENFPFYVFNKTYFDDLPVSMLRKLVYKDEIDFTVCSIPTGSIYLFIGLPKTVYHLGEEIQVDLSIKNSSRKNLKQCCLQLIMKCELEAISRYEHISEKKLIEVVIDQYEIGKIKKKSEDQIRNCKLVVPENATPSQIDCFRENIVTQQNRKCELHSEQGNDVKNNPLIMISYCLKFLALPGIETEIPLVFTTRGFKPNRSSYPRMNNNQSSMLSSHYSTLTKDSSPVPEAVEKIYQKRKTEINEKKFVHRNNYLQRGHFYDSAYTTRPIFRGESI</sequence>
<evidence type="ECO:0000256" key="1">
    <source>
        <dbReference type="ARBA" id="ARBA00005298"/>
    </source>
</evidence>
<organism evidence="3 4">
    <name type="scientific">Strongyloides venezuelensis</name>
    <name type="common">Threadworm</name>
    <dbReference type="NCBI Taxonomy" id="75913"/>
    <lineage>
        <taxon>Eukaryota</taxon>
        <taxon>Metazoa</taxon>
        <taxon>Ecdysozoa</taxon>
        <taxon>Nematoda</taxon>
        <taxon>Chromadorea</taxon>
        <taxon>Rhabditida</taxon>
        <taxon>Tylenchina</taxon>
        <taxon>Panagrolaimomorpha</taxon>
        <taxon>Strongyloidoidea</taxon>
        <taxon>Strongyloididae</taxon>
        <taxon>Strongyloides</taxon>
    </lineage>
</organism>
<evidence type="ECO:0000313" key="4">
    <source>
        <dbReference type="WBParaSite" id="SVE_0873900.1"/>
    </source>
</evidence>
<dbReference type="Pfam" id="PF00339">
    <property type="entry name" value="Arrestin_N"/>
    <property type="match status" value="1"/>
</dbReference>
<dbReference type="PANTHER" id="PTHR11188">
    <property type="entry name" value="ARRESTIN DOMAIN CONTAINING PROTEIN"/>
    <property type="match status" value="1"/>
</dbReference>
<protein>
    <submittedName>
        <fullName evidence="4">Arrestin domain-containing protein 15 (projected from Caenorhabditis elegans ortholog arrd-15)</fullName>
    </submittedName>
</protein>
<dbReference type="InterPro" id="IPR014756">
    <property type="entry name" value="Ig_E-set"/>
</dbReference>
<dbReference type="InterPro" id="IPR011021">
    <property type="entry name" value="Arrestin-like_N"/>
</dbReference>
<evidence type="ECO:0000313" key="3">
    <source>
        <dbReference type="Proteomes" id="UP000035680"/>
    </source>
</evidence>
<dbReference type="WBParaSite" id="SVE_0873900.1">
    <property type="protein sequence ID" value="SVE_0873900.1"/>
    <property type="gene ID" value="SVE_0873900"/>
</dbReference>
<dbReference type="GO" id="GO:0015031">
    <property type="term" value="P:protein transport"/>
    <property type="evidence" value="ECO:0007669"/>
    <property type="project" value="TreeGrafter"/>
</dbReference>
<dbReference type="STRING" id="75913.A0A0K0FIL9"/>
<dbReference type="GO" id="GO:0005737">
    <property type="term" value="C:cytoplasm"/>
    <property type="evidence" value="ECO:0007669"/>
    <property type="project" value="TreeGrafter"/>
</dbReference>